<sequence length="365" mass="42028">MTSQKINRIIKQIIPFGVIWLLFGIIFLVIEHAATKDFHYSTNGAIKLNFKIVLFALPAVTMVGFIIGLIELLFINNLFTKKSFFFKVIGKLILYALFLFVIICITYPIAASIELKTTVLSTEVWTKFLDFLNSITFFSTAFQMAVSLIFTLFYYEISEKVGANAFWNFIIGKYHKPKNELRVFMFLDMKSSTAIAEKIGHKQYFKFLKWYYNIISEGVIKYSGEIYQYVGDEMVVSWKVSLAKNNENCIKCFFKMKDDLLEQKQLFINEFKDFPKFKAGIHVGEVTTGEIGKIKKDIIFTGDTLNTTARIQSLCNDFSVDLLVSEPLLKILELGPEFSPKFIAHQKLRGKENPVKLYTITENTN</sequence>
<feature type="transmembrane region" description="Helical" evidence="1">
    <location>
        <begin position="131"/>
        <end position="155"/>
    </location>
</feature>
<dbReference type="Pfam" id="PF00211">
    <property type="entry name" value="Guanylate_cyc"/>
    <property type="match status" value="1"/>
</dbReference>
<dbReference type="AlphaFoldDB" id="A0A9X1I4M8"/>
<dbReference type="InterPro" id="IPR050697">
    <property type="entry name" value="Adenylyl/Guanylyl_Cyclase_3/4"/>
</dbReference>
<evidence type="ECO:0000259" key="2">
    <source>
        <dbReference type="PROSITE" id="PS50125"/>
    </source>
</evidence>
<feature type="domain" description="Guanylate cyclase" evidence="2">
    <location>
        <begin position="183"/>
        <end position="312"/>
    </location>
</feature>
<dbReference type="PANTHER" id="PTHR43081:SF1">
    <property type="entry name" value="ADENYLATE CYCLASE, TERMINAL-DIFFERENTIATION SPECIFIC"/>
    <property type="match status" value="1"/>
</dbReference>
<evidence type="ECO:0000256" key="1">
    <source>
        <dbReference type="SAM" id="Phobius"/>
    </source>
</evidence>
<keyword evidence="1" id="KW-1133">Transmembrane helix</keyword>
<dbReference type="CDD" id="cd07302">
    <property type="entry name" value="CHD"/>
    <property type="match status" value="1"/>
</dbReference>
<proteinExistence type="predicted"/>
<keyword evidence="4" id="KW-1185">Reference proteome</keyword>
<keyword evidence="1" id="KW-0472">Membrane</keyword>
<dbReference type="GO" id="GO:0009190">
    <property type="term" value="P:cyclic nucleotide biosynthetic process"/>
    <property type="evidence" value="ECO:0007669"/>
    <property type="project" value="InterPro"/>
</dbReference>
<dbReference type="RefSeq" id="WP_226695174.1">
    <property type="nucleotide sequence ID" value="NZ_JAJAPX010000002.1"/>
</dbReference>
<feature type="transmembrane region" description="Helical" evidence="1">
    <location>
        <begin position="12"/>
        <end position="30"/>
    </location>
</feature>
<comment type="caution">
    <text evidence="3">The sequence shown here is derived from an EMBL/GenBank/DDBJ whole genome shotgun (WGS) entry which is preliminary data.</text>
</comment>
<dbReference type="SUPFAM" id="SSF55073">
    <property type="entry name" value="Nucleotide cyclase"/>
    <property type="match status" value="1"/>
</dbReference>
<dbReference type="Proteomes" id="UP001139286">
    <property type="component" value="Unassembled WGS sequence"/>
</dbReference>
<evidence type="ECO:0000313" key="4">
    <source>
        <dbReference type="Proteomes" id="UP001139286"/>
    </source>
</evidence>
<accession>A0A9X1I4M8</accession>
<organism evidence="3 4">
    <name type="scientific">Neotamlana sargassicola</name>
    <dbReference type="NCBI Taxonomy" id="2883125"/>
    <lineage>
        <taxon>Bacteria</taxon>
        <taxon>Pseudomonadati</taxon>
        <taxon>Bacteroidota</taxon>
        <taxon>Flavobacteriia</taxon>
        <taxon>Flavobacteriales</taxon>
        <taxon>Flavobacteriaceae</taxon>
        <taxon>Neotamlana</taxon>
    </lineage>
</organism>
<reference evidence="3" key="1">
    <citation type="submission" date="2021-10" db="EMBL/GenBank/DDBJ databases">
        <title>Tamlana sargassums sp. nov., and Tamlana laminarinivorans sp. nov., two new bacteria isolated from the brown alga.</title>
        <authorList>
            <person name="Li J."/>
        </authorList>
    </citation>
    <scope>NUCLEOTIDE SEQUENCE</scope>
    <source>
        <strain evidence="3">62-3</strain>
    </source>
</reference>
<name>A0A9X1I4M8_9FLAO</name>
<dbReference type="PROSITE" id="PS50125">
    <property type="entry name" value="GUANYLATE_CYCLASE_2"/>
    <property type="match status" value="1"/>
</dbReference>
<dbReference type="Gene3D" id="3.30.70.1230">
    <property type="entry name" value="Nucleotide cyclase"/>
    <property type="match status" value="1"/>
</dbReference>
<dbReference type="EMBL" id="JAJAPX010000002">
    <property type="protein sequence ID" value="MCB4807722.1"/>
    <property type="molecule type" value="Genomic_DNA"/>
</dbReference>
<feature type="transmembrane region" description="Helical" evidence="1">
    <location>
        <begin position="92"/>
        <end position="111"/>
    </location>
</feature>
<dbReference type="PANTHER" id="PTHR43081">
    <property type="entry name" value="ADENYLATE CYCLASE, TERMINAL-DIFFERENTIATION SPECIFIC-RELATED"/>
    <property type="match status" value="1"/>
</dbReference>
<dbReference type="InterPro" id="IPR001054">
    <property type="entry name" value="A/G_cyclase"/>
</dbReference>
<dbReference type="GO" id="GO:0004016">
    <property type="term" value="F:adenylate cyclase activity"/>
    <property type="evidence" value="ECO:0007669"/>
    <property type="project" value="UniProtKB-ARBA"/>
</dbReference>
<evidence type="ECO:0000313" key="3">
    <source>
        <dbReference type="EMBL" id="MCB4807722.1"/>
    </source>
</evidence>
<keyword evidence="1" id="KW-0812">Transmembrane</keyword>
<dbReference type="GO" id="GO:0035556">
    <property type="term" value="P:intracellular signal transduction"/>
    <property type="evidence" value="ECO:0007669"/>
    <property type="project" value="InterPro"/>
</dbReference>
<protein>
    <submittedName>
        <fullName evidence="3">Adenylate/guanylate cyclase domain-containing protein</fullName>
    </submittedName>
</protein>
<gene>
    <name evidence="3" type="ORF">LG651_05625</name>
</gene>
<feature type="transmembrane region" description="Helical" evidence="1">
    <location>
        <begin position="50"/>
        <end position="80"/>
    </location>
</feature>
<dbReference type="InterPro" id="IPR029787">
    <property type="entry name" value="Nucleotide_cyclase"/>
</dbReference>